<sequence>MRNSNATLGRLVSMRHDSVTGLTGRSPNSKQLTTDENCTIIVVRHRCKKDRNIRLSYKNRLSPESRLLSPHRRERPLAATQHGRFKSQVAHRTSSKGQGKVYSETESRAGGVHQVSPRVPSAQISADTRDARLQIKSKRHLSALSRLWDI</sequence>
<organism evidence="2 3">
    <name type="scientific">Eumeta variegata</name>
    <name type="common">Bagworm moth</name>
    <name type="synonym">Eumeta japonica</name>
    <dbReference type="NCBI Taxonomy" id="151549"/>
    <lineage>
        <taxon>Eukaryota</taxon>
        <taxon>Metazoa</taxon>
        <taxon>Ecdysozoa</taxon>
        <taxon>Arthropoda</taxon>
        <taxon>Hexapoda</taxon>
        <taxon>Insecta</taxon>
        <taxon>Pterygota</taxon>
        <taxon>Neoptera</taxon>
        <taxon>Endopterygota</taxon>
        <taxon>Lepidoptera</taxon>
        <taxon>Glossata</taxon>
        <taxon>Ditrysia</taxon>
        <taxon>Tineoidea</taxon>
        <taxon>Psychidae</taxon>
        <taxon>Oiketicinae</taxon>
        <taxon>Eumeta</taxon>
    </lineage>
</organism>
<dbReference type="EMBL" id="BGZK01001939">
    <property type="protein sequence ID" value="GBP88507.1"/>
    <property type="molecule type" value="Genomic_DNA"/>
</dbReference>
<evidence type="ECO:0000313" key="3">
    <source>
        <dbReference type="Proteomes" id="UP000299102"/>
    </source>
</evidence>
<dbReference type="AlphaFoldDB" id="A0A4C1ZPF6"/>
<evidence type="ECO:0000256" key="1">
    <source>
        <dbReference type="SAM" id="MobiDB-lite"/>
    </source>
</evidence>
<reference evidence="2 3" key="1">
    <citation type="journal article" date="2019" name="Commun. Biol.">
        <title>The bagworm genome reveals a unique fibroin gene that provides high tensile strength.</title>
        <authorList>
            <person name="Kono N."/>
            <person name="Nakamura H."/>
            <person name="Ohtoshi R."/>
            <person name="Tomita M."/>
            <person name="Numata K."/>
            <person name="Arakawa K."/>
        </authorList>
    </citation>
    <scope>NUCLEOTIDE SEQUENCE [LARGE SCALE GENOMIC DNA]</scope>
</reference>
<proteinExistence type="predicted"/>
<feature type="region of interest" description="Disordered" evidence="1">
    <location>
        <begin position="64"/>
        <end position="120"/>
    </location>
</feature>
<accession>A0A4C1ZPF6</accession>
<dbReference type="Proteomes" id="UP000299102">
    <property type="component" value="Unassembled WGS sequence"/>
</dbReference>
<comment type="caution">
    <text evidence="2">The sequence shown here is derived from an EMBL/GenBank/DDBJ whole genome shotgun (WGS) entry which is preliminary data.</text>
</comment>
<gene>
    <name evidence="2" type="ORF">EVAR_100659_1</name>
</gene>
<protein>
    <submittedName>
        <fullName evidence="2">Uncharacterized protein</fullName>
    </submittedName>
</protein>
<name>A0A4C1ZPF6_EUMVA</name>
<keyword evidence="3" id="KW-1185">Reference proteome</keyword>
<evidence type="ECO:0000313" key="2">
    <source>
        <dbReference type="EMBL" id="GBP88507.1"/>
    </source>
</evidence>